<protein>
    <submittedName>
        <fullName evidence="1">Uncharacterized protein</fullName>
    </submittedName>
</protein>
<sequence length="219" mass="24871">MALEPALQLNPSGLRSEGFVFVEDATVGQEVDQLRSVGFPLKTTREGLKFCRQRLLEDERIQRVLYSFYDSPCLGVFHWYTCDPNQTYIFTKKEGRDPPAVVVHLFTPETRLLLFEGSQLKIFKTWHAPNGLLVVANAALRKAGIMGKEVELKCGGMVISDTRLGFRALKGHAIIGIFADKNGDEIQKWDKIELRTIDDLKEEVTEMQKCGIWTNFTFV</sequence>
<dbReference type="AlphaFoldDB" id="A0A7D5Z283"/>
<dbReference type="RefSeq" id="XP_065986750.1">
    <property type="nucleotide sequence ID" value="XM_066130747.1"/>
</dbReference>
<evidence type="ECO:0000313" key="1">
    <source>
        <dbReference type="EMBL" id="QLI69183.1"/>
    </source>
</evidence>
<accession>A0A7D5Z283</accession>
<keyword evidence="2" id="KW-1185">Reference proteome</keyword>
<dbReference type="OrthoDB" id="5068804at2759"/>
<proteinExistence type="predicted"/>
<evidence type="ECO:0000313" key="2">
    <source>
        <dbReference type="Proteomes" id="UP000510686"/>
    </source>
</evidence>
<dbReference type="Proteomes" id="UP000510686">
    <property type="component" value="Chromosome 3"/>
</dbReference>
<dbReference type="KEGG" id="mbrn:90967852"/>
<name>A0A7D5Z283_9HYPO</name>
<dbReference type="EMBL" id="CP058934">
    <property type="protein sequence ID" value="QLI69183.1"/>
    <property type="molecule type" value="Genomic_DNA"/>
</dbReference>
<reference evidence="1 2" key="1">
    <citation type="submission" date="2020-07" db="EMBL/GenBank/DDBJ databases">
        <title>Telomere length de novo assembly of all 7 chromosomes of the fungus, Metarhizium brunneum, using a novel assembly pipeline.</title>
        <authorList>
            <person name="Saud z."/>
            <person name="Kortsinoglou A."/>
            <person name="Kouvelis V.N."/>
            <person name="Butt T.M."/>
        </authorList>
    </citation>
    <scope>NUCLEOTIDE SEQUENCE [LARGE SCALE GENOMIC DNA]</scope>
    <source>
        <strain evidence="1 2">4556</strain>
    </source>
</reference>
<organism evidence="1 2">
    <name type="scientific">Metarhizium brunneum</name>
    <dbReference type="NCBI Taxonomy" id="500148"/>
    <lineage>
        <taxon>Eukaryota</taxon>
        <taxon>Fungi</taxon>
        <taxon>Dikarya</taxon>
        <taxon>Ascomycota</taxon>
        <taxon>Pezizomycotina</taxon>
        <taxon>Sordariomycetes</taxon>
        <taxon>Hypocreomycetidae</taxon>
        <taxon>Hypocreales</taxon>
        <taxon>Clavicipitaceae</taxon>
        <taxon>Metarhizium</taxon>
    </lineage>
</organism>
<gene>
    <name evidence="1" type="ORF">G6M90_00g062580</name>
</gene>
<dbReference type="GeneID" id="90967852"/>